<gene>
    <name evidence="12 15" type="primary">dnaG</name>
    <name evidence="15" type="ORF">E5S67_05562</name>
</gene>
<dbReference type="Gene3D" id="3.40.1360.10">
    <property type="match status" value="1"/>
</dbReference>
<evidence type="ECO:0000256" key="4">
    <source>
        <dbReference type="ARBA" id="ARBA00022695"/>
    </source>
</evidence>
<comment type="caution">
    <text evidence="15">The sequence shown here is derived from an EMBL/GenBank/DDBJ whole genome shotgun (WGS) entry which is preliminary data.</text>
</comment>
<dbReference type="PANTHER" id="PTHR30313">
    <property type="entry name" value="DNA PRIMASE"/>
    <property type="match status" value="1"/>
</dbReference>
<comment type="subunit">
    <text evidence="12">Monomer. Interacts with DnaB.</text>
</comment>
<evidence type="ECO:0000256" key="9">
    <source>
        <dbReference type="ARBA" id="ARBA00022842"/>
    </source>
</evidence>
<sequence length="675" mass="77383">MQVPRLHPETIEEVKQRADIVDVISGRVVLRKRGKEFVGLCPFHDEKSPSFTVSPGKQMYYCFGCGAGGNAFKFLMELEKRPFSEVVLELAKNYQVPVKTVEPEHRQELQRQISLREQLYEISALTAKFYEHALRQTQGEEPLAYLKSERKLSEETIQQFQLGYAPQGWEALYSYLVEQKNYPAQLVEQAGLIVPRKNGGSGYYDRFRNRIMIPIRDTQGRVIGFGGRALGDEQPKYLNSPETELFDKGKTLFALDTAKTAISKADRAVVVEGYFDAIALQAAGISNAVASLGTALSLNQVRQLLRYTDSKQIILNFDADKAGTQAAERAIGEIEKLAYQGEVQLRVLNIPDGKDADEYLKTYSPEQYRDLLENAPLWLDWQLQQMLVNQDLKQADTSQQVTKKIINLLTNITDDNQLAHYLQKCAEILSKGDYRLTKMLAENLLNQVSSDWAKRQSQDESLTMPLLIRNKLKPNKQYKKQRASGENKSSKSSLSAVARSLLEEAEAQLLQIYLHCPEHRQDVREAIEARDVQFSLSHHRFLWHQIVNAEILHKMSLQVAPSELIFKLQDSFIEYPNQLNQISHLFHLNEFSERNVYRAPLVIRSTLACIEQIISMKRRRIALNMWEKAKAASSGEEAIEYHQQFCAEQEWLKELERLRQVNFYDLTSVPWGGNF</sequence>
<keyword evidence="6 12" id="KW-0479">Metal-binding</keyword>
<keyword evidence="9" id="KW-0460">Magnesium</keyword>
<dbReference type="Pfam" id="PF10410">
    <property type="entry name" value="DnaB_bind"/>
    <property type="match status" value="1"/>
</dbReference>
<keyword evidence="10 12" id="KW-0238">DNA-binding</keyword>
<dbReference type="InterPro" id="IPR006295">
    <property type="entry name" value="DNA_primase_DnaG"/>
</dbReference>
<dbReference type="SMART" id="SM00400">
    <property type="entry name" value="ZnF_CHCC"/>
    <property type="match status" value="1"/>
</dbReference>
<evidence type="ECO:0000256" key="12">
    <source>
        <dbReference type="HAMAP-Rule" id="MF_00974"/>
    </source>
</evidence>
<dbReference type="InterPro" id="IPR019475">
    <property type="entry name" value="DNA_primase_DnaB-bd"/>
</dbReference>
<dbReference type="Gene3D" id="3.90.980.10">
    <property type="entry name" value="DNA primase, catalytic core, N-terminal domain"/>
    <property type="match status" value="1"/>
</dbReference>
<dbReference type="Pfam" id="PF01807">
    <property type="entry name" value="Zn_ribbon_DnaG"/>
    <property type="match status" value="1"/>
</dbReference>
<dbReference type="InterPro" id="IPR037068">
    <property type="entry name" value="DNA_primase_core_N_sf"/>
</dbReference>
<evidence type="ECO:0000256" key="8">
    <source>
        <dbReference type="ARBA" id="ARBA00022833"/>
    </source>
</evidence>
<evidence type="ECO:0000313" key="16">
    <source>
        <dbReference type="Proteomes" id="UP000702425"/>
    </source>
</evidence>
<dbReference type="CDD" id="cd03364">
    <property type="entry name" value="TOPRIM_DnaG_primases"/>
    <property type="match status" value="1"/>
</dbReference>
<dbReference type="Proteomes" id="UP000702425">
    <property type="component" value="Unassembled WGS sequence"/>
</dbReference>
<evidence type="ECO:0000259" key="14">
    <source>
        <dbReference type="PROSITE" id="PS50880"/>
    </source>
</evidence>
<dbReference type="EC" id="2.7.7.101" evidence="12"/>
<keyword evidence="1 12" id="KW-0240">DNA-directed RNA polymerase</keyword>
<dbReference type="PIRSF" id="PIRSF002811">
    <property type="entry name" value="DnaG"/>
    <property type="match status" value="1"/>
</dbReference>
<keyword evidence="4 12" id="KW-0548">Nucleotidyltransferase</keyword>
<dbReference type="InterPro" id="IPR030846">
    <property type="entry name" value="DnaG_bac"/>
</dbReference>
<evidence type="ECO:0000256" key="10">
    <source>
        <dbReference type="ARBA" id="ARBA00023125"/>
    </source>
</evidence>
<evidence type="ECO:0000256" key="11">
    <source>
        <dbReference type="ARBA" id="ARBA00023163"/>
    </source>
</evidence>
<dbReference type="Pfam" id="PF08275">
    <property type="entry name" value="DNAG_N"/>
    <property type="match status" value="1"/>
</dbReference>
<evidence type="ECO:0000256" key="13">
    <source>
        <dbReference type="PIRNR" id="PIRNR002811"/>
    </source>
</evidence>
<dbReference type="PROSITE" id="PS50880">
    <property type="entry name" value="TOPRIM"/>
    <property type="match status" value="1"/>
</dbReference>
<evidence type="ECO:0000256" key="6">
    <source>
        <dbReference type="ARBA" id="ARBA00022723"/>
    </source>
</evidence>
<feature type="zinc finger region" description="CHC2-type" evidence="12">
    <location>
        <begin position="41"/>
        <end position="65"/>
    </location>
</feature>
<evidence type="ECO:0000256" key="1">
    <source>
        <dbReference type="ARBA" id="ARBA00022478"/>
    </source>
</evidence>
<proteinExistence type="inferred from homology"/>
<dbReference type="SMART" id="SM00493">
    <property type="entry name" value="TOPRIM"/>
    <property type="match status" value="1"/>
</dbReference>
<dbReference type="Gene3D" id="3.90.580.10">
    <property type="entry name" value="Zinc finger, CHC2-type domain"/>
    <property type="match status" value="1"/>
</dbReference>
<comment type="cofactor">
    <cofactor evidence="12 13">
        <name>Zn(2+)</name>
        <dbReference type="ChEBI" id="CHEBI:29105"/>
    </cofactor>
    <text evidence="12 13">Binds 1 zinc ion per monomer.</text>
</comment>
<comment type="domain">
    <text evidence="12">Contains an N-terminal zinc-binding domain, a central core domain that contains the primase activity, and a C-terminal DnaB-binding domain.</text>
</comment>
<keyword evidence="2 12" id="KW-0639">Primosome</keyword>
<comment type="similarity">
    <text evidence="12 13">Belongs to the DnaG primase family.</text>
</comment>
<dbReference type="InterPro" id="IPR036977">
    <property type="entry name" value="DNA_primase_Znf_CHC2"/>
</dbReference>
<dbReference type="SUPFAM" id="SSF57783">
    <property type="entry name" value="Zinc beta-ribbon"/>
    <property type="match status" value="1"/>
</dbReference>
<reference evidence="15 16" key="1">
    <citation type="journal article" date="2020" name="Sci. Rep.">
        <title>A novel cyanobacterial geosmin producer, revising GeoA distribution and dispersion patterns in Bacteria.</title>
        <authorList>
            <person name="Churro C."/>
            <person name="Semedo-Aguiar A.P."/>
            <person name="Silva A.D."/>
            <person name="Pereira-Leal J.B."/>
            <person name="Leite R.B."/>
        </authorList>
    </citation>
    <scope>NUCLEOTIDE SEQUENCE [LARGE SCALE GENOMIC DNA]</scope>
    <source>
        <strain evidence="15 16">IPMA8</strain>
    </source>
</reference>
<keyword evidence="3 12" id="KW-0808">Transferase</keyword>
<dbReference type="InterPro" id="IPR002694">
    <property type="entry name" value="Znf_CHC2"/>
</dbReference>
<dbReference type="InterPro" id="IPR013264">
    <property type="entry name" value="DNAG_N"/>
</dbReference>
<dbReference type="InterPro" id="IPR006171">
    <property type="entry name" value="TOPRIM_dom"/>
</dbReference>
<evidence type="ECO:0000313" key="15">
    <source>
        <dbReference type="EMBL" id="NQE37781.1"/>
    </source>
</evidence>
<organism evidence="15 16">
    <name type="scientific">Microcoleus asticus IPMA8</name>
    <dbReference type="NCBI Taxonomy" id="2563858"/>
    <lineage>
        <taxon>Bacteria</taxon>
        <taxon>Bacillati</taxon>
        <taxon>Cyanobacteriota</taxon>
        <taxon>Cyanophyceae</taxon>
        <taxon>Oscillatoriophycideae</taxon>
        <taxon>Oscillatoriales</taxon>
        <taxon>Microcoleaceae</taxon>
        <taxon>Microcoleus</taxon>
        <taxon>Microcoleus asticus</taxon>
    </lineage>
</organism>
<evidence type="ECO:0000256" key="3">
    <source>
        <dbReference type="ARBA" id="ARBA00022679"/>
    </source>
</evidence>
<accession>A0ABX2D550</accession>
<evidence type="ECO:0000256" key="5">
    <source>
        <dbReference type="ARBA" id="ARBA00022705"/>
    </source>
</evidence>
<dbReference type="InterPro" id="IPR034151">
    <property type="entry name" value="TOPRIM_DnaG_bac"/>
</dbReference>
<dbReference type="SUPFAM" id="SSF56731">
    <property type="entry name" value="DNA primase core"/>
    <property type="match status" value="1"/>
</dbReference>
<evidence type="ECO:0000256" key="7">
    <source>
        <dbReference type="ARBA" id="ARBA00022771"/>
    </source>
</evidence>
<dbReference type="InterPro" id="IPR050219">
    <property type="entry name" value="DnaG_primase"/>
</dbReference>
<comment type="catalytic activity">
    <reaction evidence="12">
        <text>ssDNA + n NTP = ssDNA/pppN(pN)n-1 hybrid + (n-1) diphosphate.</text>
        <dbReference type="EC" id="2.7.7.101"/>
    </reaction>
</comment>
<dbReference type="RefSeq" id="WP_172192092.1">
    <property type="nucleotide sequence ID" value="NZ_CAWPPK010000060.1"/>
</dbReference>
<dbReference type="EMBL" id="SRRZ01000152">
    <property type="protein sequence ID" value="NQE37781.1"/>
    <property type="molecule type" value="Genomic_DNA"/>
</dbReference>
<comment type="function">
    <text evidence="12 13">RNA polymerase that catalyzes the synthesis of short RNA molecules used as primers for DNA polymerase during DNA replication.</text>
</comment>
<protein>
    <recommendedName>
        <fullName evidence="12 13">DNA primase</fullName>
        <ecNumber evidence="12">2.7.7.101</ecNumber>
    </recommendedName>
</protein>
<keyword evidence="16" id="KW-1185">Reference proteome</keyword>
<keyword evidence="8 12" id="KW-0862">Zinc</keyword>
<dbReference type="Pfam" id="PF13155">
    <property type="entry name" value="Toprim_2"/>
    <property type="match status" value="1"/>
</dbReference>
<keyword evidence="5 12" id="KW-0235">DNA replication</keyword>
<dbReference type="NCBIfam" id="TIGR01391">
    <property type="entry name" value="dnaG"/>
    <property type="match status" value="1"/>
</dbReference>
<keyword evidence="7 12" id="KW-0863">Zinc-finger</keyword>
<evidence type="ECO:0000256" key="2">
    <source>
        <dbReference type="ARBA" id="ARBA00022515"/>
    </source>
</evidence>
<dbReference type="PANTHER" id="PTHR30313:SF2">
    <property type="entry name" value="DNA PRIMASE"/>
    <property type="match status" value="1"/>
</dbReference>
<dbReference type="GO" id="GO:0016779">
    <property type="term" value="F:nucleotidyltransferase activity"/>
    <property type="evidence" value="ECO:0007669"/>
    <property type="project" value="UniProtKB-KW"/>
</dbReference>
<name>A0ABX2D550_9CYAN</name>
<dbReference type="HAMAP" id="MF_00974">
    <property type="entry name" value="DNA_primase_DnaG"/>
    <property type="match status" value="1"/>
</dbReference>
<feature type="domain" description="Toprim" evidence="14">
    <location>
        <begin position="266"/>
        <end position="349"/>
    </location>
</feature>
<keyword evidence="11 12" id="KW-0804">Transcription</keyword>